<evidence type="ECO:0000259" key="1">
    <source>
        <dbReference type="Pfam" id="PF08721"/>
    </source>
</evidence>
<dbReference type="Pfam" id="PF08722">
    <property type="entry name" value="Tn7_TnsA-like_N"/>
    <property type="match status" value="1"/>
</dbReference>
<feature type="domain" description="TnsA endonuclease N-terminal" evidence="2">
    <location>
        <begin position="43"/>
        <end position="128"/>
    </location>
</feature>
<proteinExistence type="predicted"/>
<protein>
    <submittedName>
        <fullName evidence="3">TnsA endonuclease N-terminal domain-containing protein</fullName>
    </submittedName>
</protein>
<dbReference type="InterPro" id="IPR014833">
    <property type="entry name" value="TnsA_N"/>
</dbReference>
<accession>A0AA50KD43</accession>
<evidence type="ECO:0000259" key="2">
    <source>
        <dbReference type="Pfam" id="PF08722"/>
    </source>
</evidence>
<dbReference type="AlphaFoldDB" id="A0AA50KD43"/>
<gene>
    <name evidence="3" type="ORF">RA178_20250</name>
</gene>
<dbReference type="KEGG" id="sog:RA178_20250"/>
<sequence length="219" mass="25963">MPVRQIPKNYRNVTGLASAKKSKRVLFESTLERDFFTILEFESNVRNYDTQPVKIIWADSYGKSRSYHPDALVNYYPSKGIFRSTDTVLFEVKYRSDIKENWAEYKPKFKAAIRYSKKMGWRFKLITDREIRTNYMENARFLLPYMNNSLDESHEQLLLERLVVLRESSIEALIASIFNDKWNQAELIPSVWHLIGSRRVATDLNLPLTMSSRIWLENY</sequence>
<dbReference type="Proteomes" id="UP001236800">
    <property type="component" value="Chromosome"/>
</dbReference>
<keyword evidence="3" id="KW-0378">Hydrolase</keyword>
<evidence type="ECO:0000313" key="3">
    <source>
        <dbReference type="EMBL" id="WMB72709.1"/>
    </source>
</evidence>
<dbReference type="InterPro" id="IPR014832">
    <property type="entry name" value="TnsA_C"/>
</dbReference>
<dbReference type="GO" id="GO:0003676">
    <property type="term" value="F:nucleic acid binding"/>
    <property type="evidence" value="ECO:0007669"/>
    <property type="project" value="InterPro"/>
</dbReference>
<dbReference type="GeneID" id="301341566"/>
<organism evidence="3">
    <name type="scientific">Shewanella oncorhynchi</name>
    <dbReference type="NCBI Taxonomy" id="2726434"/>
    <lineage>
        <taxon>Bacteria</taxon>
        <taxon>Pseudomonadati</taxon>
        <taxon>Pseudomonadota</taxon>
        <taxon>Gammaproteobacteria</taxon>
        <taxon>Alteromonadales</taxon>
        <taxon>Shewanellaceae</taxon>
        <taxon>Shewanella</taxon>
    </lineage>
</organism>
<name>A0AA50KD43_9GAMM</name>
<keyword evidence="3" id="KW-0255">Endonuclease</keyword>
<dbReference type="Gene3D" id="3.40.1350.10">
    <property type="match status" value="1"/>
</dbReference>
<reference evidence="3" key="1">
    <citation type="submission" date="2023-08" db="EMBL/GenBank/DDBJ databases">
        <title>Complete genome sequence of Shewanella oncorhynchi Z-P2, a siderophore putrebactin-producing bacterium.</title>
        <authorList>
            <person name="Zhang Y."/>
        </authorList>
    </citation>
    <scope>NUCLEOTIDE SEQUENCE</scope>
    <source>
        <strain evidence="3">Z-P2</strain>
    </source>
</reference>
<dbReference type="GO" id="GO:0004519">
    <property type="term" value="F:endonuclease activity"/>
    <property type="evidence" value="ECO:0007669"/>
    <property type="project" value="UniProtKB-KW"/>
</dbReference>
<dbReference type="InterPro" id="IPR011856">
    <property type="entry name" value="tRNA_endonuc-like_dom_sf"/>
</dbReference>
<dbReference type="Pfam" id="PF08721">
    <property type="entry name" value="Tn7_Tnp_TnsA_C"/>
    <property type="match status" value="1"/>
</dbReference>
<keyword evidence="3" id="KW-0540">Nuclease</keyword>
<dbReference type="RefSeq" id="WP_263186770.1">
    <property type="nucleotide sequence ID" value="NZ_CP132914.1"/>
</dbReference>
<dbReference type="EMBL" id="CP132914">
    <property type="protein sequence ID" value="WMB72709.1"/>
    <property type="molecule type" value="Genomic_DNA"/>
</dbReference>
<feature type="domain" description="TnsA endonuclease C-terminal" evidence="1">
    <location>
        <begin position="130"/>
        <end position="204"/>
    </location>
</feature>